<feature type="signal peptide" evidence="1">
    <location>
        <begin position="1"/>
        <end position="23"/>
    </location>
</feature>
<accession>A0A371CXJ5</accession>
<evidence type="ECO:0000256" key="1">
    <source>
        <dbReference type="SAM" id="SignalP"/>
    </source>
</evidence>
<keyword evidence="1" id="KW-0732">Signal</keyword>
<dbReference type="OrthoDB" id="3226519at2759"/>
<name>A0A371CXJ5_9APHY</name>
<protein>
    <submittedName>
        <fullName evidence="2">Uncharacterized protein</fullName>
    </submittedName>
</protein>
<evidence type="ECO:0000313" key="2">
    <source>
        <dbReference type="EMBL" id="RDX45013.1"/>
    </source>
</evidence>
<reference evidence="2 3" key="1">
    <citation type="journal article" date="2018" name="Biotechnol. Biofuels">
        <title>Integrative visual omics of the white-rot fungus Polyporus brumalis exposes the biotechnological potential of its oxidative enzymes for delignifying raw plant biomass.</title>
        <authorList>
            <person name="Miyauchi S."/>
            <person name="Rancon A."/>
            <person name="Drula E."/>
            <person name="Hage H."/>
            <person name="Chaduli D."/>
            <person name="Favel A."/>
            <person name="Grisel S."/>
            <person name="Henrissat B."/>
            <person name="Herpoel-Gimbert I."/>
            <person name="Ruiz-Duenas F.J."/>
            <person name="Chevret D."/>
            <person name="Hainaut M."/>
            <person name="Lin J."/>
            <person name="Wang M."/>
            <person name="Pangilinan J."/>
            <person name="Lipzen A."/>
            <person name="Lesage-Meessen L."/>
            <person name="Navarro D."/>
            <person name="Riley R."/>
            <person name="Grigoriev I.V."/>
            <person name="Zhou S."/>
            <person name="Raouche S."/>
            <person name="Rosso M.N."/>
        </authorList>
    </citation>
    <scope>NUCLEOTIDE SEQUENCE [LARGE SCALE GENOMIC DNA]</scope>
    <source>
        <strain evidence="2 3">BRFM 1820</strain>
    </source>
</reference>
<feature type="chain" id="PRO_5016984993" evidence="1">
    <location>
        <begin position="24"/>
        <end position="199"/>
    </location>
</feature>
<proteinExistence type="predicted"/>
<sequence length="199" mass="20868">MQLFAFFSVAASFLAVSVTGASAALIASAPIAECKQETVVHEGFIGKDNNVKFQTSHCGETPRVSANGQVIGLDKRQEASSNVCGAQCNTFCFSGAGGGPNEDDCKVVANALTFDSANQGPLFNITASGTPTDKVTMQFGSCLTYFLNQDSGNLTYCRDDWSSLVTWLAGDCNAAHGAHGGLCVAADQRWYVQVQNTSG</sequence>
<evidence type="ECO:0000313" key="3">
    <source>
        <dbReference type="Proteomes" id="UP000256964"/>
    </source>
</evidence>
<dbReference type="AlphaFoldDB" id="A0A371CXJ5"/>
<gene>
    <name evidence="2" type="ORF">OH76DRAFT_1537139</name>
</gene>
<keyword evidence="3" id="KW-1185">Reference proteome</keyword>
<dbReference type="EMBL" id="KZ857442">
    <property type="protein sequence ID" value="RDX45013.1"/>
    <property type="molecule type" value="Genomic_DNA"/>
</dbReference>
<organism evidence="2 3">
    <name type="scientific">Lentinus brumalis</name>
    <dbReference type="NCBI Taxonomy" id="2498619"/>
    <lineage>
        <taxon>Eukaryota</taxon>
        <taxon>Fungi</taxon>
        <taxon>Dikarya</taxon>
        <taxon>Basidiomycota</taxon>
        <taxon>Agaricomycotina</taxon>
        <taxon>Agaricomycetes</taxon>
        <taxon>Polyporales</taxon>
        <taxon>Polyporaceae</taxon>
        <taxon>Lentinus</taxon>
    </lineage>
</organism>
<dbReference type="Proteomes" id="UP000256964">
    <property type="component" value="Unassembled WGS sequence"/>
</dbReference>